<dbReference type="PROSITE" id="PS51186">
    <property type="entry name" value="GNAT"/>
    <property type="match status" value="1"/>
</dbReference>
<keyword evidence="3" id="KW-1185">Reference proteome</keyword>
<evidence type="ECO:0000313" key="3">
    <source>
        <dbReference type="Proteomes" id="UP001501319"/>
    </source>
</evidence>
<comment type="caution">
    <text evidence="2">The sequence shown here is derived from an EMBL/GenBank/DDBJ whole genome shotgun (WGS) entry which is preliminary data.</text>
</comment>
<evidence type="ECO:0000259" key="1">
    <source>
        <dbReference type="PROSITE" id="PS51186"/>
    </source>
</evidence>
<evidence type="ECO:0000313" key="2">
    <source>
        <dbReference type="EMBL" id="GAA1637149.1"/>
    </source>
</evidence>
<dbReference type="Pfam" id="PF00583">
    <property type="entry name" value="Acetyltransf_1"/>
    <property type="match status" value="1"/>
</dbReference>
<dbReference type="InterPro" id="IPR016890">
    <property type="entry name" value="UCP028520"/>
</dbReference>
<name>A0ABN2F9Y2_9ACTN</name>
<proteinExistence type="predicted"/>
<protein>
    <submittedName>
        <fullName evidence="2">GNAT family N-acetyltransferase</fullName>
    </submittedName>
</protein>
<reference evidence="2 3" key="1">
    <citation type="journal article" date="2019" name="Int. J. Syst. Evol. Microbiol.">
        <title>The Global Catalogue of Microorganisms (GCM) 10K type strain sequencing project: providing services to taxonomists for standard genome sequencing and annotation.</title>
        <authorList>
            <consortium name="The Broad Institute Genomics Platform"/>
            <consortium name="The Broad Institute Genome Sequencing Center for Infectious Disease"/>
            <person name="Wu L."/>
            <person name="Ma J."/>
        </authorList>
    </citation>
    <scope>NUCLEOTIDE SEQUENCE [LARGE SCALE GENOMIC DNA]</scope>
    <source>
        <strain evidence="2 3">JCM 14306</strain>
    </source>
</reference>
<dbReference type="SUPFAM" id="SSF55729">
    <property type="entry name" value="Acyl-CoA N-acyltransferases (Nat)"/>
    <property type="match status" value="1"/>
</dbReference>
<dbReference type="InterPro" id="IPR000182">
    <property type="entry name" value="GNAT_dom"/>
</dbReference>
<sequence length="161" mass="17760">MKLRPMTSADEPAVLALNAAAVEQTDPLGPDRLDWLRLIAAHAAVVETEGEVAAFVLTFAPGSAHDSLDFQWFAETYADRFLHLDRIVVAEKYRRQGIASLVYRAVERSAKPFDRLVCRVQSDPPDIASLAFHAARDFVEVGKIHRPDGTTSAMLSKELAD</sequence>
<dbReference type="EMBL" id="BAAANE010000004">
    <property type="protein sequence ID" value="GAA1637149.1"/>
    <property type="molecule type" value="Genomic_DNA"/>
</dbReference>
<dbReference type="InterPro" id="IPR016181">
    <property type="entry name" value="Acyl_CoA_acyltransferase"/>
</dbReference>
<accession>A0ABN2F9Y2</accession>
<dbReference type="CDD" id="cd04301">
    <property type="entry name" value="NAT_SF"/>
    <property type="match status" value="1"/>
</dbReference>
<dbReference type="Proteomes" id="UP001501319">
    <property type="component" value="Unassembled WGS sequence"/>
</dbReference>
<gene>
    <name evidence="2" type="ORF">GCM10009744_27920</name>
</gene>
<feature type="domain" description="N-acetyltransferase" evidence="1">
    <location>
        <begin position="1"/>
        <end position="160"/>
    </location>
</feature>
<dbReference type="Gene3D" id="3.40.630.30">
    <property type="match status" value="1"/>
</dbReference>
<organism evidence="2 3">
    <name type="scientific">Kribbella alba</name>
    <dbReference type="NCBI Taxonomy" id="190197"/>
    <lineage>
        <taxon>Bacteria</taxon>
        <taxon>Bacillati</taxon>
        <taxon>Actinomycetota</taxon>
        <taxon>Actinomycetes</taxon>
        <taxon>Propionibacteriales</taxon>
        <taxon>Kribbellaceae</taxon>
        <taxon>Kribbella</taxon>
    </lineage>
</organism>
<dbReference type="PIRSF" id="PIRSF028520">
    <property type="entry name" value="UCP028520"/>
    <property type="match status" value="1"/>
</dbReference>